<dbReference type="InterPro" id="IPR007146">
    <property type="entry name" value="Sas10/Utp3/C1D"/>
</dbReference>
<evidence type="ECO:0000256" key="6">
    <source>
        <dbReference type="RuleBase" id="RU368003"/>
    </source>
</evidence>
<keyword evidence="4 6" id="KW-0694">RNA-binding</keyword>
<feature type="region of interest" description="Disordered" evidence="7">
    <location>
        <begin position="123"/>
        <end position="148"/>
    </location>
</feature>
<accession>A0A8S0WFK9</accession>
<dbReference type="EMBL" id="CACVBS010000065">
    <property type="protein sequence ID" value="CAA7268100.1"/>
    <property type="molecule type" value="Genomic_DNA"/>
</dbReference>
<keyword evidence="5 6" id="KW-0539">Nucleus</keyword>
<comment type="similarity">
    <text evidence="2 6">Belongs to the C1D family.</text>
</comment>
<feature type="compositionally biased region" description="Basic residues" evidence="7">
    <location>
        <begin position="203"/>
        <end position="214"/>
    </location>
</feature>
<comment type="function">
    <text evidence="6">Required for exosome-dependent processing of pre-rRNA and small nucleolar RNA (snRNA) precursors. Involved in processing of 35S pre-rRNA at the A0, A1 and A2 sites.</text>
</comment>
<dbReference type="GO" id="GO:0003723">
    <property type="term" value="F:RNA binding"/>
    <property type="evidence" value="ECO:0007669"/>
    <property type="project" value="UniProtKB-UniRule"/>
</dbReference>
<dbReference type="Proteomes" id="UP000467700">
    <property type="component" value="Unassembled WGS sequence"/>
</dbReference>
<gene>
    <name evidence="8" type="ORF">AAE3_LOCUS10238</name>
</gene>
<evidence type="ECO:0000256" key="4">
    <source>
        <dbReference type="ARBA" id="ARBA00022884"/>
    </source>
</evidence>
<dbReference type="GO" id="GO:0003677">
    <property type="term" value="F:DNA binding"/>
    <property type="evidence" value="ECO:0007669"/>
    <property type="project" value="TreeGrafter"/>
</dbReference>
<comment type="caution">
    <text evidence="8">The sequence shown here is derived from an EMBL/GenBank/DDBJ whole genome shotgun (WGS) entry which is preliminary data.</text>
</comment>
<feature type="region of interest" description="Disordered" evidence="7">
    <location>
        <begin position="166"/>
        <end position="311"/>
    </location>
</feature>
<dbReference type="Pfam" id="PF04000">
    <property type="entry name" value="Sas10_Utp3"/>
    <property type="match status" value="1"/>
</dbReference>
<keyword evidence="3 6" id="KW-0698">rRNA processing</keyword>
<dbReference type="InterPro" id="IPR011082">
    <property type="entry name" value="Exosome-assoc_fac/DNA_repair"/>
</dbReference>
<evidence type="ECO:0000256" key="3">
    <source>
        <dbReference type="ARBA" id="ARBA00022552"/>
    </source>
</evidence>
<dbReference type="GO" id="GO:0000178">
    <property type="term" value="C:exosome (RNase complex)"/>
    <property type="evidence" value="ECO:0007669"/>
    <property type="project" value="TreeGrafter"/>
</dbReference>
<comment type="subcellular location">
    <subcellularLocation>
        <location evidence="1 6">Nucleus</location>
    </subcellularLocation>
</comment>
<name>A0A8S0WFK9_CYCAE</name>
<feature type="compositionally biased region" description="Acidic residues" evidence="7">
    <location>
        <begin position="173"/>
        <end position="197"/>
    </location>
</feature>
<dbReference type="AlphaFoldDB" id="A0A8S0WFK9"/>
<keyword evidence="9" id="KW-1185">Reference proteome</keyword>
<reference evidence="8 9" key="1">
    <citation type="submission" date="2020-01" db="EMBL/GenBank/DDBJ databases">
        <authorList>
            <person name="Gupta K D."/>
        </authorList>
    </citation>
    <scope>NUCLEOTIDE SEQUENCE [LARGE SCALE GENOMIC DNA]</scope>
</reference>
<evidence type="ECO:0000256" key="1">
    <source>
        <dbReference type="ARBA" id="ARBA00004123"/>
    </source>
</evidence>
<proteinExistence type="inferred from homology"/>
<dbReference type="PANTHER" id="PTHR15341:SF3">
    <property type="entry name" value="NUCLEAR NUCLEIC ACID-BINDING PROTEIN C1D"/>
    <property type="match status" value="1"/>
</dbReference>
<feature type="compositionally biased region" description="Basic and acidic residues" evidence="7">
    <location>
        <begin position="284"/>
        <end position="298"/>
    </location>
</feature>
<dbReference type="GO" id="GO:0005730">
    <property type="term" value="C:nucleolus"/>
    <property type="evidence" value="ECO:0007669"/>
    <property type="project" value="TreeGrafter"/>
</dbReference>
<dbReference type="GO" id="GO:0000460">
    <property type="term" value="P:maturation of 5.8S rRNA"/>
    <property type="evidence" value="ECO:0007669"/>
    <property type="project" value="TreeGrafter"/>
</dbReference>
<feature type="compositionally biased region" description="Basic residues" evidence="7">
    <location>
        <begin position="299"/>
        <end position="311"/>
    </location>
</feature>
<dbReference type="GO" id="GO:0010468">
    <property type="term" value="P:regulation of gene expression"/>
    <property type="evidence" value="ECO:0007669"/>
    <property type="project" value="TreeGrafter"/>
</dbReference>
<organism evidence="8 9">
    <name type="scientific">Cyclocybe aegerita</name>
    <name type="common">Black poplar mushroom</name>
    <name type="synonym">Agrocybe aegerita</name>
    <dbReference type="NCBI Taxonomy" id="1973307"/>
    <lineage>
        <taxon>Eukaryota</taxon>
        <taxon>Fungi</taxon>
        <taxon>Dikarya</taxon>
        <taxon>Basidiomycota</taxon>
        <taxon>Agaricomycotina</taxon>
        <taxon>Agaricomycetes</taxon>
        <taxon>Agaricomycetidae</taxon>
        <taxon>Agaricales</taxon>
        <taxon>Agaricineae</taxon>
        <taxon>Bolbitiaceae</taxon>
        <taxon>Cyclocybe</taxon>
    </lineage>
</organism>
<feature type="compositionally biased region" description="Polar residues" evidence="7">
    <location>
        <begin position="251"/>
        <end position="260"/>
    </location>
</feature>
<dbReference type="PANTHER" id="PTHR15341">
    <property type="entry name" value="SUN-COR STEROID HORMONE RECEPTOR CO-REPRESSOR"/>
    <property type="match status" value="1"/>
</dbReference>
<protein>
    <recommendedName>
        <fullName evidence="6">Exosome complex protein</fullName>
    </recommendedName>
</protein>
<feature type="compositionally biased region" description="Polar residues" evidence="7">
    <location>
        <begin position="136"/>
        <end position="146"/>
    </location>
</feature>
<evidence type="ECO:0000256" key="5">
    <source>
        <dbReference type="ARBA" id="ARBA00023242"/>
    </source>
</evidence>
<evidence type="ECO:0000313" key="9">
    <source>
        <dbReference type="Proteomes" id="UP000467700"/>
    </source>
</evidence>
<evidence type="ECO:0000256" key="7">
    <source>
        <dbReference type="SAM" id="MobiDB-lite"/>
    </source>
</evidence>
<sequence>MTSETAKIKSRLLALTSAFDDLESQLEPLFAQTLPETLVGLEPIQQAKLQTALPYVIYDLIFIYLKTRGIDPRTHSVIGELDRIKQYFDKIQKAENPPAKRTDIDKDAAARFIKHAIAQTQWKKTAAEEAQEDDVNNASTSTSTSLKPAIAAKVTSKMLERKQYEEELKAQDEKDEEEDVLEVYEENDDAMNVDDEPSPSKSTKSKLKERKGKGKEKVGQVGSLSAPAGESEPSSKKRRRPAVDPFAGYSDTATTWNPATPDSDPSPARKKKSKTSRPSTESRTTPKPDTEADPSSEKKSKKSKKKTKNLS</sequence>
<evidence type="ECO:0000313" key="8">
    <source>
        <dbReference type="EMBL" id="CAA7268100.1"/>
    </source>
</evidence>
<dbReference type="OrthoDB" id="1421013at2759"/>
<evidence type="ECO:0000256" key="2">
    <source>
        <dbReference type="ARBA" id="ARBA00009154"/>
    </source>
</evidence>